<dbReference type="RefSeq" id="WP_160596606.1">
    <property type="nucleotide sequence ID" value="NZ_WTYS01000001.1"/>
</dbReference>
<comment type="caution">
    <text evidence="2">The sequence shown here is derived from an EMBL/GenBank/DDBJ whole genome shotgun (WGS) entry which is preliminary data.</text>
</comment>
<dbReference type="OrthoDB" id="7409056at2"/>
<dbReference type="AlphaFoldDB" id="A0A6I4SIC3"/>
<dbReference type="PROSITE" id="PS51257">
    <property type="entry name" value="PROKAR_LIPOPROTEIN"/>
    <property type="match status" value="1"/>
</dbReference>
<keyword evidence="3" id="KW-1185">Reference proteome</keyword>
<name>A0A6I4SIC3_9SPHN</name>
<protein>
    <recommendedName>
        <fullName evidence="4">Lipoprotein</fullName>
    </recommendedName>
</protein>
<evidence type="ECO:0000313" key="3">
    <source>
        <dbReference type="Proteomes" id="UP000468943"/>
    </source>
</evidence>
<dbReference type="EMBL" id="WTYS01000001">
    <property type="protein sequence ID" value="MXO55264.1"/>
    <property type="molecule type" value="Genomic_DNA"/>
</dbReference>
<organism evidence="2 3">
    <name type="scientific">Pontixanthobacter gangjinensis</name>
    <dbReference type="NCBI Taxonomy" id="1028742"/>
    <lineage>
        <taxon>Bacteria</taxon>
        <taxon>Pseudomonadati</taxon>
        <taxon>Pseudomonadota</taxon>
        <taxon>Alphaproteobacteria</taxon>
        <taxon>Sphingomonadales</taxon>
        <taxon>Erythrobacteraceae</taxon>
        <taxon>Pontixanthobacter</taxon>
    </lineage>
</organism>
<gene>
    <name evidence="2" type="ORF">GRI36_00060</name>
</gene>
<dbReference type="Proteomes" id="UP000468943">
    <property type="component" value="Unassembled WGS sequence"/>
</dbReference>
<feature type="compositionally biased region" description="Basic and acidic residues" evidence="1">
    <location>
        <begin position="60"/>
        <end position="80"/>
    </location>
</feature>
<evidence type="ECO:0000313" key="2">
    <source>
        <dbReference type="EMBL" id="MXO55264.1"/>
    </source>
</evidence>
<proteinExistence type="predicted"/>
<accession>A0A6I4SIC3</accession>
<evidence type="ECO:0008006" key="4">
    <source>
        <dbReference type="Google" id="ProtNLM"/>
    </source>
</evidence>
<evidence type="ECO:0000256" key="1">
    <source>
        <dbReference type="SAM" id="MobiDB-lite"/>
    </source>
</evidence>
<reference evidence="2 3" key="1">
    <citation type="submission" date="2019-12" db="EMBL/GenBank/DDBJ databases">
        <title>Genomic-based taxomic classification of the family Erythrobacteraceae.</title>
        <authorList>
            <person name="Xu L."/>
        </authorList>
    </citation>
    <scope>NUCLEOTIDE SEQUENCE [LARGE SCALE GENOMIC DNA]</scope>
    <source>
        <strain evidence="2 3">JCM 17802</strain>
    </source>
</reference>
<sequence length="89" mass="9719">MNIDRPLLLLAATVMLGGCATYGTVEGKYDTEAFGEANRQTYAAMIVNPEPVYDEEMETSAEHAADAAERYREDKVKQPDKTSSTDTPG</sequence>
<feature type="region of interest" description="Disordered" evidence="1">
    <location>
        <begin position="54"/>
        <end position="89"/>
    </location>
</feature>